<name>A0ABV9HX93_9FLAO</name>
<accession>A0ABV9HX93</accession>
<evidence type="ECO:0000313" key="2">
    <source>
        <dbReference type="EMBL" id="MFC4634787.1"/>
    </source>
</evidence>
<keyword evidence="3" id="KW-1185">Reference proteome</keyword>
<gene>
    <name evidence="2" type="ORF">ACFO3O_12770</name>
</gene>
<sequence>MIKNTRLTLYYKFLFLFILCLQLYSCQRDDGVRLDTQISEKHQATTQTVKANQIPHIIDFIETQSDKNLSFALKTYSDEQNRSTENLVIGSLNTDRIQQITNSEDKSNYTFTMEKEVPTEEVSVINYIVKENGDSYYSYFLEFIPETSWLQNTTDINNLSQYTGEIKVYDRNGLYIGSNIFVNGLSVSQTSRTACEPVGDDPQDQESDTGGNGGADGTPPTGDDPPGGNDDPTDTGNGGQDIDCVIITITPCSCSGGPGEVITVSACDGQKNNAVRNPCDDECNAQNDCEFGFDANCNCLENPDNPDNENEIIIFDLEFISDCRLLENLANSASFQVRMEELIANNSGNTEIVFFGETSDDDNTNYPDEDRFESNPNELGIELTPPNSGTDSYIHNHFNLTNPNGNVFRALPVFSGSDLYTIFNLNNNGLINDLNSFVAVVTTPGLTNDPNDDTIYALTISNSNDFIDVSGSLGITPVIIDQDIALKGINRNISSNLNELRLAELFKERNYGMTLFRGNVNDLTDWTRIKIKNNGDRVEKNCN</sequence>
<evidence type="ECO:0000313" key="3">
    <source>
        <dbReference type="Proteomes" id="UP001596043"/>
    </source>
</evidence>
<protein>
    <submittedName>
        <fullName evidence="2">Uncharacterized protein</fullName>
    </submittedName>
</protein>
<feature type="compositionally biased region" description="Low complexity" evidence="1">
    <location>
        <begin position="217"/>
        <end position="230"/>
    </location>
</feature>
<proteinExistence type="predicted"/>
<dbReference type="Proteomes" id="UP001596043">
    <property type="component" value="Unassembled WGS sequence"/>
</dbReference>
<evidence type="ECO:0000256" key="1">
    <source>
        <dbReference type="SAM" id="MobiDB-lite"/>
    </source>
</evidence>
<dbReference type="EMBL" id="JBHSFV010000007">
    <property type="protein sequence ID" value="MFC4634787.1"/>
    <property type="molecule type" value="Genomic_DNA"/>
</dbReference>
<comment type="caution">
    <text evidence="2">The sequence shown here is derived from an EMBL/GenBank/DDBJ whole genome shotgun (WGS) entry which is preliminary data.</text>
</comment>
<dbReference type="RefSeq" id="WP_379979382.1">
    <property type="nucleotide sequence ID" value="NZ_JBHSFV010000007.1"/>
</dbReference>
<reference evidence="3" key="1">
    <citation type="journal article" date="2019" name="Int. J. Syst. Evol. Microbiol.">
        <title>The Global Catalogue of Microorganisms (GCM) 10K type strain sequencing project: providing services to taxonomists for standard genome sequencing and annotation.</title>
        <authorList>
            <consortium name="The Broad Institute Genomics Platform"/>
            <consortium name="The Broad Institute Genome Sequencing Center for Infectious Disease"/>
            <person name="Wu L."/>
            <person name="Ma J."/>
        </authorList>
    </citation>
    <scope>NUCLEOTIDE SEQUENCE [LARGE SCALE GENOMIC DNA]</scope>
    <source>
        <strain evidence="3">YJ-61-S</strain>
    </source>
</reference>
<feature type="compositionally biased region" description="Acidic residues" evidence="1">
    <location>
        <begin position="198"/>
        <end position="207"/>
    </location>
</feature>
<organism evidence="2 3">
    <name type="scientific">Dokdonia ponticola</name>
    <dbReference type="NCBI Taxonomy" id="2041041"/>
    <lineage>
        <taxon>Bacteria</taxon>
        <taxon>Pseudomonadati</taxon>
        <taxon>Bacteroidota</taxon>
        <taxon>Flavobacteriia</taxon>
        <taxon>Flavobacteriales</taxon>
        <taxon>Flavobacteriaceae</taxon>
        <taxon>Dokdonia</taxon>
    </lineage>
</organism>
<feature type="region of interest" description="Disordered" evidence="1">
    <location>
        <begin position="192"/>
        <end position="240"/>
    </location>
</feature>